<dbReference type="PANTHER" id="PTHR30582">
    <property type="entry name" value="L,D-TRANSPEPTIDASE"/>
    <property type="match status" value="1"/>
</dbReference>
<protein>
    <submittedName>
        <fullName evidence="10">L,D-transpeptidase catalytic domain</fullName>
    </submittedName>
</protein>
<evidence type="ECO:0000256" key="1">
    <source>
        <dbReference type="ARBA" id="ARBA00004752"/>
    </source>
</evidence>
<evidence type="ECO:0000256" key="4">
    <source>
        <dbReference type="ARBA" id="ARBA00022984"/>
    </source>
</evidence>
<keyword evidence="4 6" id="KW-0573">Peptidoglycan synthesis</keyword>
<dbReference type="CDD" id="cd16913">
    <property type="entry name" value="YkuD_like"/>
    <property type="match status" value="1"/>
</dbReference>
<dbReference type="Pfam" id="PF03734">
    <property type="entry name" value="YkuD"/>
    <property type="match status" value="1"/>
</dbReference>
<evidence type="ECO:0000256" key="3">
    <source>
        <dbReference type="ARBA" id="ARBA00022960"/>
    </source>
</evidence>
<evidence type="ECO:0000259" key="9">
    <source>
        <dbReference type="PROSITE" id="PS52029"/>
    </source>
</evidence>
<evidence type="ECO:0000256" key="7">
    <source>
        <dbReference type="SAM" id="MobiDB-lite"/>
    </source>
</evidence>
<reference evidence="10 11" key="1">
    <citation type="submission" date="2017-02" db="EMBL/GenBank/DDBJ databases">
        <authorList>
            <person name="Peterson S.W."/>
        </authorList>
    </citation>
    <scope>NUCLEOTIDE SEQUENCE [LARGE SCALE GENOMIC DNA]</scope>
    <source>
        <strain evidence="10 11">ATCC 35992</strain>
    </source>
</reference>
<feature type="compositionally biased region" description="Basic residues" evidence="7">
    <location>
        <begin position="299"/>
        <end position="313"/>
    </location>
</feature>
<feature type="region of interest" description="Disordered" evidence="7">
    <location>
        <begin position="281"/>
        <end position="342"/>
    </location>
</feature>
<dbReference type="EMBL" id="FUXZ01000005">
    <property type="protein sequence ID" value="SKA64353.1"/>
    <property type="molecule type" value="Genomic_DNA"/>
</dbReference>
<evidence type="ECO:0000313" key="11">
    <source>
        <dbReference type="Proteomes" id="UP000190814"/>
    </source>
</evidence>
<organism evidence="10 11">
    <name type="scientific">Eubacterium uniforme</name>
    <dbReference type="NCBI Taxonomy" id="39495"/>
    <lineage>
        <taxon>Bacteria</taxon>
        <taxon>Bacillati</taxon>
        <taxon>Bacillota</taxon>
        <taxon>Clostridia</taxon>
        <taxon>Eubacteriales</taxon>
        <taxon>Eubacteriaceae</taxon>
        <taxon>Eubacterium</taxon>
    </lineage>
</organism>
<dbReference type="GO" id="GO:0071972">
    <property type="term" value="F:peptidoglycan L,D-transpeptidase activity"/>
    <property type="evidence" value="ECO:0007669"/>
    <property type="project" value="TreeGrafter"/>
</dbReference>
<keyword evidence="5 6" id="KW-0961">Cell wall biogenesis/degradation</keyword>
<dbReference type="PROSITE" id="PS52029">
    <property type="entry name" value="LD_TPASE"/>
    <property type="match status" value="1"/>
</dbReference>
<keyword evidence="11" id="KW-1185">Reference proteome</keyword>
<dbReference type="GO" id="GO:0008360">
    <property type="term" value="P:regulation of cell shape"/>
    <property type="evidence" value="ECO:0007669"/>
    <property type="project" value="UniProtKB-UniRule"/>
</dbReference>
<evidence type="ECO:0000313" key="10">
    <source>
        <dbReference type="EMBL" id="SKA64353.1"/>
    </source>
</evidence>
<feature type="domain" description="L,D-TPase catalytic" evidence="9">
    <location>
        <begin position="133"/>
        <end position="260"/>
    </location>
</feature>
<keyword evidence="8" id="KW-0472">Membrane</keyword>
<accession>A0A1T4VHH1</accession>
<dbReference type="PANTHER" id="PTHR30582:SF2">
    <property type="entry name" value="L,D-TRANSPEPTIDASE YCIB-RELATED"/>
    <property type="match status" value="1"/>
</dbReference>
<keyword evidence="2" id="KW-0808">Transferase</keyword>
<dbReference type="AlphaFoldDB" id="A0A1T4VHH1"/>
<dbReference type="GO" id="GO:0071555">
    <property type="term" value="P:cell wall organization"/>
    <property type="evidence" value="ECO:0007669"/>
    <property type="project" value="UniProtKB-UniRule"/>
</dbReference>
<keyword evidence="8" id="KW-1133">Transmembrane helix</keyword>
<dbReference type="GO" id="GO:0005576">
    <property type="term" value="C:extracellular region"/>
    <property type="evidence" value="ECO:0007669"/>
    <property type="project" value="TreeGrafter"/>
</dbReference>
<evidence type="ECO:0000256" key="8">
    <source>
        <dbReference type="SAM" id="Phobius"/>
    </source>
</evidence>
<dbReference type="Proteomes" id="UP000190814">
    <property type="component" value="Unassembled WGS sequence"/>
</dbReference>
<dbReference type="GO" id="GO:0016740">
    <property type="term" value="F:transferase activity"/>
    <property type="evidence" value="ECO:0007669"/>
    <property type="project" value="UniProtKB-KW"/>
</dbReference>
<dbReference type="InterPro" id="IPR050979">
    <property type="entry name" value="LD-transpeptidase"/>
</dbReference>
<feature type="transmembrane region" description="Helical" evidence="8">
    <location>
        <begin position="7"/>
        <end position="26"/>
    </location>
</feature>
<dbReference type="UniPathway" id="UPA00219"/>
<feature type="compositionally biased region" description="Low complexity" evidence="7">
    <location>
        <begin position="317"/>
        <end position="336"/>
    </location>
</feature>
<dbReference type="Gene3D" id="2.40.440.10">
    <property type="entry name" value="L,D-transpeptidase catalytic domain-like"/>
    <property type="match status" value="1"/>
</dbReference>
<dbReference type="InterPro" id="IPR005490">
    <property type="entry name" value="LD_TPept_cat_dom"/>
</dbReference>
<proteinExistence type="predicted"/>
<sequence>MKRKTQLIYIGLSMLSFVLAVLVMKIPGANNISAKEKINNPKEQENSEIYETNNPLVVRKTKKVDDKETLKKDLYSVETEESPETMPVIDSNFEIIKIGDKKYEFSRDSDNSVINQGDIDYNNLVDFSADYPFYIKVNRALNCVTVYAMDKKGEYSIPYKTMTCSTGLFKNNTPLGDFEIYEKYDWRMMIDDSYAQYASRFNGGIMFHSVPYLDMDKGMLEWEEYNKLGSAASLGCVRLRVVDAKWIYDHCAEGTKVTVYDDEKNPGPLGKEILDAIDEDSEFKGWDPTDDDENNPWNKPKKKKKHKKHKKKKTNIESESSTELSSETESVTEESTYGSTAE</sequence>
<feature type="active site" description="Proton donor/acceptor" evidence="6">
    <location>
        <position position="208"/>
    </location>
</feature>
<gene>
    <name evidence="10" type="ORF">SAMN02745111_00954</name>
</gene>
<comment type="pathway">
    <text evidence="1 6">Cell wall biogenesis; peptidoglycan biosynthesis.</text>
</comment>
<keyword evidence="8" id="KW-0812">Transmembrane</keyword>
<evidence type="ECO:0000256" key="5">
    <source>
        <dbReference type="ARBA" id="ARBA00023316"/>
    </source>
</evidence>
<dbReference type="InterPro" id="IPR038063">
    <property type="entry name" value="Transpep_catalytic_dom"/>
</dbReference>
<evidence type="ECO:0000256" key="2">
    <source>
        <dbReference type="ARBA" id="ARBA00022679"/>
    </source>
</evidence>
<dbReference type="OrthoDB" id="177750at2"/>
<evidence type="ECO:0000256" key="6">
    <source>
        <dbReference type="PROSITE-ProRule" id="PRU01373"/>
    </source>
</evidence>
<dbReference type="RefSeq" id="WP_078765829.1">
    <property type="nucleotide sequence ID" value="NZ_FUXZ01000005.1"/>
</dbReference>
<keyword evidence="3 6" id="KW-0133">Cell shape</keyword>
<dbReference type="SUPFAM" id="SSF141523">
    <property type="entry name" value="L,D-transpeptidase catalytic domain-like"/>
    <property type="match status" value="1"/>
</dbReference>
<dbReference type="STRING" id="39495.SAMN02745111_00954"/>
<dbReference type="GO" id="GO:0018104">
    <property type="term" value="P:peptidoglycan-protein cross-linking"/>
    <property type="evidence" value="ECO:0007669"/>
    <property type="project" value="TreeGrafter"/>
</dbReference>
<name>A0A1T4VHH1_9FIRM</name>
<feature type="active site" description="Nucleophile" evidence="6">
    <location>
        <position position="236"/>
    </location>
</feature>